<dbReference type="Proteomes" id="UP000182045">
    <property type="component" value="Unassembled WGS sequence"/>
</dbReference>
<dbReference type="Gene3D" id="3.90.550.10">
    <property type="entry name" value="Spore Coat Polysaccharide Biosynthesis Protein SpsA, Chain A"/>
    <property type="match status" value="1"/>
</dbReference>
<organism evidence="2 3">
    <name type="scientific">Roseibaca calidilacus</name>
    <dbReference type="NCBI Taxonomy" id="1666912"/>
    <lineage>
        <taxon>Bacteria</taxon>
        <taxon>Pseudomonadati</taxon>
        <taxon>Pseudomonadota</taxon>
        <taxon>Alphaproteobacteria</taxon>
        <taxon>Rhodobacterales</taxon>
        <taxon>Paracoccaceae</taxon>
        <taxon>Roseinatronobacter</taxon>
    </lineage>
</organism>
<evidence type="ECO:0000313" key="2">
    <source>
        <dbReference type="EMBL" id="KPP91948.1"/>
    </source>
</evidence>
<accession>A0A0P7YNK5</accession>
<dbReference type="Proteomes" id="UP000050413">
    <property type="component" value="Unassembled WGS sequence"/>
</dbReference>
<dbReference type="CDD" id="cd00761">
    <property type="entry name" value="Glyco_tranf_GTA_type"/>
    <property type="match status" value="1"/>
</dbReference>
<dbReference type="InterPro" id="IPR029044">
    <property type="entry name" value="Nucleotide-diphossugar_trans"/>
</dbReference>
<dbReference type="SUPFAM" id="SSF53448">
    <property type="entry name" value="Nucleotide-diphospho-sugar transferases"/>
    <property type="match status" value="1"/>
</dbReference>
<gene>
    <name evidence="1" type="ORF">Ga0058931_2258</name>
    <name evidence="2" type="ORF">HLUCCA05_02160</name>
</gene>
<sequence>MFSELPPLQDRWFRFRMDWKRRRYRARAIAKAHELRAAKRGRWGRGAILLFCTIRNEAERIDWFLHHYRGLGVDHFCFVDNGSDDGTLETLLAQPDASVWRTQASYRASRFGVDWLNWLMLAHARGHWCVVADADELLIYPHWQTRPLRALTDWLDGQGQPILPAMMLELYPKGALDSRRVVPGQDPLDVLHWFDPGNYTITRKPLLDCLLIQGGPRARAFFADQPNRAPTLTKLPLVKWSAHNAWVNSTHSILPRHLNAVYARGAGEGISGALLHTKFMAQIVDRAPVEKARAEHFGNAPVFDSYYDAVAQAPDLWCEHSARFTGWQQLEELGLISRGGWA</sequence>
<proteinExistence type="predicted"/>
<name>A0A0P7YNK5_9RHOB</name>
<comment type="caution">
    <text evidence="2">The sequence shown here is derived from an EMBL/GenBank/DDBJ whole genome shotgun (WGS) entry which is preliminary data.</text>
</comment>
<dbReference type="AlphaFoldDB" id="A0A0P7YNK5"/>
<evidence type="ECO:0000313" key="3">
    <source>
        <dbReference type="Proteomes" id="UP000050413"/>
    </source>
</evidence>
<reference evidence="1 4" key="2">
    <citation type="submission" date="2016-01" db="EMBL/GenBank/DDBJ databases">
        <authorList>
            <person name="Varghese N."/>
        </authorList>
    </citation>
    <scope>NUCLEOTIDE SEQUENCE [LARGE SCALE GENOMIC DNA]</scope>
    <source>
        <strain evidence="1 4">HL-91</strain>
    </source>
</reference>
<reference evidence="2 3" key="1">
    <citation type="submission" date="2015-09" db="EMBL/GenBank/DDBJ databases">
        <title>Identification and resolution of microdiversity through metagenomic sequencing of parallel consortia.</title>
        <authorList>
            <person name="Nelson W.C."/>
            <person name="Romine M.F."/>
            <person name="Lindemann S.R."/>
        </authorList>
    </citation>
    <scope>NUCLEOTIDE SEQUENCE [LARGE SCALE GENOMIC DNA]</scope>
    <source>
        <strain evidence="2">HL-91</strain>
    </source>
</reference>
<dbReference type="STRING" id="1666912.Ga0058931_2258"/>
<dbReference type="PATRIC" id="fig|1666912.4.peg.1583"/>
<dbReference type="RefSeq" id="WP_072246412.1">
    <property type="nucleotide sequence ID" value="NZ_FBYC01000004.1"/>
</dbReference>
<protein>
    <submittedName>
        <fullName evidence="2">Family 2 glycosyl transferase</fullName>
    </submittedName>
    <submittedName>
        <fullName evidence="1">Glycosyl transferase family 2</fullName>
    </submittedName>
</protein>
<evidence type="ECO:0000313" key="1">
    <source>
        <dbReference type="EMBL" id="CUX82243.1"/>
    </source>
</evidence>
<dbReference type="EMBL" id="FBYC01000004">
    <property type="protein sequence ID" value="CUX82243.1"/>
    <property type="molecule type" value="Genomic_DNA"/>
</dbReference>
<evidence type="ECO:0000313" key="4">
    <source>
        <dbReference type="Proteomes" id="UP000182045"/>
    </source>
</evidence>
<keyword evidence="2" id="KW-0808">Transferase</keyword>
<dbReference type="GO" id="GO:0016740">
    <property type="term" value="F:transferase activity"/>
    <property type="evidence" value="ECO:0007669"/>
    <property type="project" value="UniProtKB-KW"/>
</dbReference>
<dbReference type="EMBL" id="LJSG01000013">
    <property type="protein sequence ID" value="KPP91948.1"/>
    <property type="molecule type" value="Genomic_DNA"/>
</dbReference>
<dbReference type="OrthoDB" id="3010234at2"/>
<keyword evidence="4" id="KW-1185">Reference proteome</keyword>
<dbReference type="Pfam" id="PF13704">
    <property type="entry name" value="Glyco_tranf_2_4"/>
    <property type="match status" value="1"/>
</dbReference>